<dbReference type="Gene3D" id="3.40.50.720">
    <property type="entry name" value="NAD(P)-binding Rossmann-like Domain"/>
    <property type="match status" value="1"/>
</dbReference>
<protein>
    <submittedName>
        <fullName evidence="4">Unannotated protein</fullName>
    </submittedName>
</protein>
<dbReference type="InterPro" id="IPR036291">
    <property type="entry name" value="NAD(P)-bd_dom_sf"/>
</dbReference>
<keyword evidence="2" id="KW-0812">Transmembrane</keyword>
<proteinExistence type="inferred from homology"/>
<organism evidence="4">
    <name type="scientific">freshwater metagenome</name>
    <dbReference type="NCBI Taxonomy" id="449393"/>
    <lineage>
        <taxon>unclassified sequences</taxon>
        <taxon>metagenomes</taxon>
        <taxon>ecological metagenomes</taxon>
    </lineage>
</organism>
<dbReference type="PIRSF" id="PIRSF015578">
    <property type="entry name" value="Myoinos-ppht_syn"/>
    <property type="match status" value="1"/>
</dbReference>
<evidence type="ECO:0000256" key="1">
    <source>
        <dbReference type="ARBA" id="ARBA00010813"/>
    </source>
</evidence>
<dbReference type="AlphaFoldDB" id="A0A6J7CNM7"/>
<feature type="transmembrane region" description="Helical" evidence="2">
    <location>
        <begin position="16"/>
        <end position="37"/>
    </location>
</feature>
<reference evidence="4" key="1">
    <citation type="submission" date="2020-05" db="EMBL/GenBank/DDBJ databases">
        <authorList>
            <person name="Chiriac C."/>
            <person name="Salcher M."/>
            <person name="Ghai R."/>
            <person name="Kavagutti S V."/>
        </authorList>
    </citation>
    <scope>NUCLEOTIDE SEQUENCE</scope>
</reference>
<dbReference type="Pfam" id="PF07994">
    <property type="entry name" value="NAD_binding_5"/>
    <property type="match status" value="1"/>
</dbReference>
<comment type="similarity">
    <text evidence="1">Belongs to the myo-inositol 1-phosphate synthase family.</text>
</comment>
<name>A0A6J7CNM7_9ZZZZ</name>
<dbReference type="SUPFAM" id="SSF51735">
    <property type="entry name" value="NAD(P)-binding Rossmann-fold domains"/>
    <property type="match status" value="1"/>
</dbReference>
<dbReference type="InterPro" id="IPR002587">
    <property type="entry name" value="Myo-inos-1-P_Synthase"/>
</dbReference>
<dbReference type="Pfam" id="PF01658">
    <property type="entry name" value="Inos-1-P_synth"/>
    <property type="match status" value="1"/>
</dbReference>
<accession>A0A6J7CNM7</accession>
<keyword evidence="2" id="KW-1133">Transmembrane helix</keyword>
<sequence length="445" mass="49129">MTTPPSPTVQPATGRLGVLTVGLGAVASTLIAGVELVKRGQGKPIGSLTQMGTIRLGKRTDNRSPLVKDFVPLARLEDIVWGAWDVFPDDAYVAASRAGVLEGGKHIEAIAEALRDIRPMSAAFERKYARNLDGEHTKGDIGKRAMLNAIREDINTFRDEKQVDRLVMIWCASTEIFIEPGPAHMNLEAFEAAIDANDPTIAPSMLYAYAAILEGVPFANGAPNLAVDTPVLRQLATDMNVPISGKDFKTGQTLMKTVLAPMLKARQLGLSGWYSTNILGNRDGEVLDAPENFKTKEESKLGVLEDILEPAKNPDLYGNVFHKVSINYYPPRGDNKEGWDNIDIFGWLGYPMQIKVDFLCRDSILAAPLALDLVLFSDLAQRAGLGGIQEWLSFYYKSPQVAPGLYPEHDLFIQLTKLKNTLRWIMNEDQITHLGREYYDEVTEV</sequence>
<dbReference type="GO" id="GO:0008654">
    <property type="term" value="P:phospholipid biosynthetic process"/>
    <property type="evidence" value="ECO:0007669"/>
    <property type="project" value="InterPro"/>
</dbReference>
<keyword evidence="2" id="KW-0472">Membrane</keyword>
<evidence type="ECO:0000256" key="2">
    <source>
        <dbReference type="SAM" id="Phobius"/>
    </source>
</evidence>
<dbReference type="Gene3D" id="3.30.360.10">
    <property type="entry name" value="Dihydrodipicolinate Reductase, domain 2"/>
    <property type="match status" value="1"/>
</dbReference>
<dbReference type="GO" id="GO:0004512">
    <property type="term" value="F:inositol-3-phosphate synthase activity"/>
    <property type="evidence" value="ECO:0007669"/>
    <property type="project" value="InterPro"/>
</dbReference>
<dbReference type="SUPFAM" id="SSF55347">
    <property type="entry name" value="Glyceraldehyde-3-phosphate dehydrogenase-like, C-terminal domain"/>
    <property type="match status" value="1"/>
</dbReference>
<evidence type="ECO:0000313" key="4">
    <source>
        <dbReference type="EMBL" id="CAB4858615.1"/>
    </source>
</evidence>
<dbReference type="EMBL" id="CAFBLP010000002">
    <property type="protein sequence ID" value="CAB4858615.1"/>
    <property type="molecule type" value="Genomic_DNA"/>
</dbReference>
<dbReference type="GO" id="GO:0006021">
    <property type="term" value="P:inositol biosynthetic process"/>
    <property type="evidence" value="ECO:0007669"/>
    <property type="project" value="InterPro"/>
</dbReference>
<feature type="domain" description="Myo-inositol-1-phosphate synthase GAPDH-like" evidence="3">
    <location>
        <begin position="251"/>
        <end position="363"/>
    </location>
</feature>
<dbReference type="PANTHER" id="PTHR11510">
    <property type="entry name" value="MYO-INOSITOL-1 PHOSPHATE SYNTHASE"/>
    <property type="match status" value="1"/>
</dbReference>
<gene>
    <name evidence="4" type="ORF">UFOPK3376_00124</name>
</gene>
<evidence type="ECO:0000259" key="3">
    <source>
        <dbReference type="Pfam" id="PF01658"/>
    </source>
</evidence>
<dbReference type="InterPro" id="IPR013021">
    <property type="entry name" value="Myo-inos-1-P_Synthase_GAPDH"/>
</dbReference>